<evidence type="ECO:0000313" key="1">
    <source>
        <dbReference type="EMBL" id="KAI0062521.1"/>
    </source>
</evidence>
<accession>A0ACB8T355</accession>
<sequence>MSAARIRVDWGQGFHPRVSWLDQSQHGPMLGHTEANDFPKLPMSHRPEAARPALRRQPTDPCSQKARAGASLAWYEEWVMYRASGGTYPKSHSRAVYYAPSHPSWRDHVQEIIPFLNLHSTDFHGRVLPQRPPIGDKRELSALQEIGDRPEGRQQ</sequence>
<dbReference type="Proteomes" id="UP000814140">
    <property type="component" value="Unassembled WGS sequence"/>
</dbReference>
<comment type="caution">
    <text evidence="1">The sequence shown here is derived from an EMBL/GenBank/DDBJ whole genome shotgun (WGS) entry which is preliminary data.</text>
</comment>
<name>A0ACB8T355_9AGAM</name>
<reference evidence="1" key="2">
    <citation type="journal article" date="2022" name="New Phytol.">
        <title>Evolutionary transition to the ectomycorrhizal habit in the genomes of a hyperdiverse lineage of mushroom-forming fungi.</title>
        <authorList>
            <person name="Looney B."/>
            <person name="Miyauchi S."/>
            <person name="Morin E."/>
            <person name="Drula E."/>
            <person name="Courty P.E."/>
            <person name="Kohler A."/>
            <person name="Kuo A."/>
            <person name="LaButti K."/>
            <person name="Pangilinan J."/>
            <person name="Lipzen A."/>
            <person name="Riley R."/>
            <person name="Andreopoulos W."/>
            <person name="He G."/>
            <person name="Johnson J."/>
            <person name="Nolan M."/>
            <person name="Tritt A."/>
            <person name="Barry K.W."/>
            <person name="Grigoriev I.V."/>
            <person name="Nagy L.G."/>
            <person name="Hibbett D."/>
            <person name="Henrissat B."/>
            <person name="Matheny P.B."/>
            <person name="Labbe J."/>
            <person name="Martin F.M."/>
        </authorList>
    </citation>
    <scope>NUCLEOTIDE SEQUENCE</scope>
    <source>
        <strain evidence="1">HHB10654</strain>
    </source>
</reference>
<gene>
    <name evidence="1" type="ORF">BV25DRAFT_1899901</name>
</gene>
<organism evidence="1 2">
    <name type="scientific">Artomyces pyxidatus</name>
    <dbReference type="NCBI Taxonomy" id="48021"/>
    <lineage>
        <taxon>Eukaryota</taxon>
        <taxon>Fungi</taxon>
        <taxon>Dikarya</taxon>
        <taxon>Basidiomycota</taxon>
        <taxon>Agaricomycotina</taxon>
        <taxon>Agaricomycetes</taxon>
        <taxon>Russulales</taxon>
        <taxon>Auriscalpiaceae</taxon>
        <taxon>Artomyces</taxon>
    </lineage>
</organism>
<dbReference type="EMBL" id="MU277207">
    <property type="protein sequence ID" value="KAI0062521.1"/>
    <property type="molecule type" value="Genomic_DNA"/>
</dbReference>
<keyword evidence="2" id="KW-1185">Reference proteome</keyword>
<proteinExistence type="predicted"/>
<protein>
    <submittedName>
        <fullName evidence="1">Uncharacterized protein</fullName>
    </submittedName>
</protein>
<evidence type="ECO:0000313" key="2">
    <source>
        <dbReference type="Proteomes" id="UP000814140"/>
    </source>
</evidence>
<reference evidence="1" key="1">
    <citation type="submission" date="2021-03" db="EMBL/GenBank/DDBJ databases">
        <authorList>
            <consortium name="DOE Joint Genome Institute"/>
            <person name="Ahrendt S."/>
            <person name="Looney B.P."/>
            <person name="Miyauchi S."/>
            <person name="Morin E."/>
            <person name="Drula E."/>
            <person name="Courty P.E."/>
            <person name="Chicoki N."/>
            <person name="Fauchery L."/>
            <person name="Kohler A."/>
            <person name="Kuo A."/>
            <person name="Labutti K."/>
            <person name="Pangilinan J."/>
            <person name="Lipzen A."/>
            <person name="Riley R."/>
            <person name="Andreopoulos W."/>
            <person name="He G."/>
            <person name="Johnson J."/>
            <person name="Barry K.W."/>
            <person name="Grigoriev I.V."/>
            <person name="Nagy L."/>
            <person name="Hibbett D."/>
            <person name="Henrissat B."/>
            <person name="Matheny P.B."/>
            <person name="Labbe J."/>
            <person name="Martin F."/>
        </authorList>
    </citation>
    <scope>NUCLEOTIDE SEQUENCE</scope>
    <source>
        <strain evidence="1">HHB10654</strain>
    </source>
</reference>